<evidence type="ECO:0000259" key="10">
    <source>
        <dbReference type="Pfam" id="PF02602"/>
    </source>
</evidence>
<evidence type="ECO:0000256" key="3">
    <source>
        <dbReference type="ARBA" id="ARBA00013109"/>
    </source>
</evidence>
<dbReference type="AlphaFoldDB" id="A0A432V8J7"/>
<evidence type="ECO:0000256" key="5">
    <source>
        <dbReference type="ARBA" id="ARBA00023244"/>
    </source>
</evidence>
<dbReference type="CDD" id="cd06578">
    <property type="entry name" value="HemD"/>
    <property type="match status" value="1"/>
</dbReference>
<comment type="function">
    <text evidence="6 9">Catalyzes cyclization of the linear tetrapyrrole, hydroxymethylbilane, to the macrocyclic uroporphyrinogen III.</text>
</comment>
<dbReference type="Pfam" id="PF02602">
    <property type="entry name" value="HEM4"/>
    <property type="match status" value="1"/>
</dbReference>
<dbReference type="SUPFAM" id="SSF69618">
    <property type="entry name" value="HemD-like"/>
    <property type="match status" value="1"/>
</dbReference>
<dbReference type="Gene3D" id="3.40.50.10090">
    <property type="match status" value="2"/>
</dbReference>
<comment type="catalytic activity">
    <reaction evidence="8 9">
        <text>hydroxymethylbilane = uroporphyrinogen III + H2O</text>
        <dbReference type="Rhea" id="RHEA:18965"/>
        <dbReference type="ChEBI" id="CHEBI:15377"/>
        <dbReference type="ChEBI" id="CHEBI:57308"/>
        <dbReference type="ChEBI" id="CHEBI:57845"/>
        <dbReference type="EC" id="4.2.1.75"/>
    </reaction>
</comment>
<dbReference type="EMBL" id="RKST01000006">
    <property type="protein sequence ID" value="RUM98393.1"/>
    <property type="molecule type" value="Genomic_DNA"/>
</dbReference>
<evidence type="ECO:0000256" key="7">
    <source>
        <dbReference type="ARBA" id="ARBA00040167"/>
    </source>
</evidence>
<evidence type="ECO:0000256" key="1">
    <source>
        <dbReference type="ARBA" id="ARBA00004772"/>
    </source>
</evidence>
<dbReference type="PANTHER" id="PTHR38042:SF1">
    <property type="entry name" value="UROPORPHYRINOGEN-III SYNTHASE, CHLOROPLASTIC"/>
    <property type="match status" value="1"/>
</dbReference>
<evidence type="ECO:0000256" key="4">
    <source>
        <dbReference type="ARBA" id="ARBA00023239"/>
    </source>
</evidence>
<gene>
    <name evidence="11" type="ORF">EET67_07065</name>
</gene>
<dbReference type="PANTHER" id="PTHR38042">
    <property type="entry name" value="UROPORPHYRINOGEN-III SYNTHASE, CHLOROPLASTIC"/>
    <property type="match status" value="1"/>
</dbReference>
<dbReference type="OrthoDB" id="7163809at2"/>
<evidence type="ECO:0000256" key="2">
    <source>
        <dbReference type="ARBA" id="ARBA00008133"/>
    </source>
</evidence>
<dbReference type="InterPro" id="IPR036108">
    <property type="entry name" value="4pyrrol_syn_uPrphyn_synt_sf"/>
</dbReference>
<evidence type="ECO:0000256" key="9">
    <source>
        <dbReference type="RuleBase" id="RU366031"/>
    </source>
</evidence>
<dbReference type="GO" id="GO:0004852">
    <property type="term" value="F:uroporphyrinogen-III synthase activity"/>
    <property type="evidence" value="ECO:0007669"/>
    <property type="project" value="UniProtKB-UniRule"/>
</dbReference>
<evidence type="ECO:0000256" key="6">
    <source>
        <dbReference type="ARBA" id="ARBA00037589"/>
    </source>
</evidence>
<dbReference type="GO" id="GO:0006780">
    <property type="term" value="P:uroporphyrinogen III biosynthetic process"/>
    <property type="evidence" value="ECO:0007669"/>
    <property type="project" value="UniProtKB-UniRule"/>
</dbReference>
<dbReference type="UniPathway" id="UPA00251">
    <property type="reaction ID" value="UER00320"/>
</dbReference>
<protein>
    <recommendedName>
        <fullName evidence="7 9">Uroporphyrinogen-III synthase</fullName>
        <ecNumber evidence="3 9">4.2.1.75</ecNumber>
    </recommendedName>
</protein>
<feature type="domain" description="Tetrapyrrole biosynthesis uroporphyrinogen III synthase" evidence="10">
    <location>
        <begin position="17"/>
        <end position="234"/>
    </location>
</feature>
<proteinExistence type="inferred from homology"/>
<dbReference type="RefSeq" id="WP_128626246.1">
    <property type="nucleotide sequence ID" value="NZ_RKST01000006.1"/>
</dbReference>
<dbReference type="EC" id="4.2.1.75" evidence="3 9"/>
<dbReference type="NCBIfam" id="NF006621">
    <property type="entry name" value="PRK09189.1"/>
    <property type="match status" value="1"/>
</dbReference>
<comment type="similarity">
    <text evidence="2 9">Belongs to the uroporphyrinogen-III synthase family.</text>
</comment>
<dbReference type="GO" id="GO:0006782">
    <property type="term" value="P:protoporphyrinogen IX biosynthetic process"/>
    <property type="evidence" value="ECO:0007669"/>
    <property type="project" value="UniProtKB-UniRule"/>
</dbReference>
<organism evidence="11 12">
    <name type="scientific">Borborobacter arsenicus</name>
    <dbReference type="NCBI Taxonomy" id="1851146"/>
    <lineage>
        <taxon>Bacteria</taxon>
        <taxon>Pseudomonadati</taxon>
        <taxon>Pseudomonadota</taxon>
        <taxon>Alphaproteobacteria</taxon>
        <taxon>Hyphomicrobiales</taxon>
        <taxon>Phyllobacteriaceae</taxon>
        <taxon>Borborobacter</taxon>
    </lineage>
</organism>
<evidence type="ECO:0000313" key="12">
    <source>
        <dbReference type="Proteomes" id="UP000281647"/>
    </source>
</evidence>
<keyword evidence="5 9" id="KW-0627">Porphyrin biosynthesis</keyword>
<dbReference type="InterPro" id="IPR003754">
    <property type="entry name" value="4pyrrol_synth_uPrphyn_synth"/>
</dbReference>
<evidence type="ECO:0000313" key="11">
    <source>
        <dbReference type="EMBL" id="RUM98393.1"/>
    </source>
</evidence>
<comment type="pathway">
    <text evidence="1 9">Porphyrin-containing compound metabolism; protoporphyrin-IX biosynthesis; coproporphyrinogen-III from 5-aminolevulinate: step 3/4.</text>
</comment>
<keyword evidence="4 9" id="KW-0456">Lyase</keyword>
<sequence>MNSRRVLVTRPQPGAAKTARRLAEIGFAPIVLPLSQTRALPVLPADVPATIDAVAVTSVNAIRHAPPDLIAGLAGYRCFAVGAKTAAAVREAGFSSVLEGPGDAAGLAGMIAGEARPGTLVAYLTGRVRLEAFESGLAKAGMRTFAIETYDTLAMDYSTTELAGELGNHRIDAVLLYSSKSAQAVTAIISRAEWDFHFAETRYFCLSARIAAKLQGAVPDKVSIAVEPTEGALLALLERAF</sequence>
<evidence type="ECO:0000256" key="8">
    <source>
        <dbReference type="ARBA" id="ARBA00048617"/>
    </source>
</evidence>
<keyword evidence="12" id="KW-1185">Reference proteome</keyword>
<comment type="caution">
    <text evidence="11">The sequence shown here is derived from an EMBL/GenBank/DDBJ whole genome shotgun (WGS) entry which is preliminary data.</text>
</comment>
<accession>A0A432V8J7</accession>
<name>A0A432V8J7_9HYPH</name>
<dbReference type="InterPro" id="IPR039793">
    <property type="entry name" value="UROS/Hem4"/>
</dbReference>
<dbReference type="Proteomes" id="UP000281647">
    <property type="component" value="Unassembled WGS sequence"/>
</dbReference>
<reference evidence="11 12" key="1">
    <citation type="submission" date="2018-11" db="EMBL/GenBank/DDBJ databases">
        <title>Pseudaminobacter arsenicus sp. nov., an arsenic-resistant bacterium isolated from arsenic-rich aquifers.</title>
        <authorList>
            <person name="Mu Y."/>
        </authorList>
    </citation>
    <scope>NUCLEOTIDE SEQUENCE [LARGE SCALE GENOMIC DNA]</scope>
    <source>
        <strain evidence="11 12">CB3</strain>
    </source>
</reference>